<sequence length="178" mass="19720">MADQKQSQNPPETPPNEDHNDYQICTRCHRRISLNGFTRSAAESDSDNFNLKLMTTCNYCALLQRNQRALGKYKDKDVPKTEKKTHVLTEAQYLNTYGGAVIQGELVEKAKRVKKPRRAKKQAVRNSCKDPGKGDQGGRKDDGDDDNDNDNDGGDDKGGRRDGAQGLAVTSQGHIVTV</sequence>
<comment type="caution">
    <text evidence="2">The sequence shown here is derived from an EMBL/GenBank/DDBJ whole genome shotgun (WGS) entry which is preliminary data.</text>
</comment>
<feature type="compositionally biased region" description="Basic and acidic residues" evidence="1">
    <location>
        <begin position="127"/>
        <end position="142"/>
    </location>
</feature>
<feature type="compositionally biased region" description="Basic residues" evidence="1">
    <location>
        <begin position="112"/>
        <end position="123"/>
    </location>
</feature>
<evidence type="ECO:0000256" key="1">
    <source>
        <dbReference type="SAM" id="MobiDB-lite"/>
    </source>
</evidence>
<protein>
    <recommendedName>
        <fullName evidence="4">Stc1 domain-containing protein</fullName>
    </recommendedName>
</protein>
<accession>A0ABR3X1T8</accession>
<proteinExistence type="predicted"/>
<name>A0ABR3X1T8_9PEZI</name>
<feature type="region of interest" description="Disordered" evidence="1">
    <location>
        <begin position="112"/>
        <end position="178"/>
    </location>
</feature>
<gene>
    <name evidence="2" type="ORF">Daus18300_005507</name>
</gene>
<evidence type="ECO:0008006" key="4">
    <source>
        <dbReference type="Google" id="ProtNLM"/>
    </source>
</evidence>
<evidence type="ECO:0000313" key="3">
    <source>
        <dbReference type="Proteomes" id="UP001583177"/>
    </source>
</evidence>
<keyword evidence="3" id="KW-1185">Reference proteome</keyword>
<feature type="compositionally biased region" description="Polar residues" evidence="1">
    <location>
        <begin position="168"/>
        <end position="178"/>
    </location>
</feature>
<dbReference type="Proteomes" id="UP001583177">
    <property type="component" value="Unassembled WGS sequence"/>
</dbReference>
<feature type="compositionally biased region" description="Acidic residues" evidence="1">
    <location>
        <begin position="143"/>
        <end position="153"/>
    </location>
</feature>
<reference evidence="2 3" key="1">
    <citation type="journal article" date="2024" name="IMA Fungus">
        <title>IMA Genome - F19 : A genome assembly and annotation guide to empower mycologists, including annotated draft genome sequences of Ceratocystis pirilliformis, Diaporthe australafricana, Fusarium ophioides, Paecilomyces lecythidis, and Sporothrix stenoceras.</title>
        <authorList>
            <person name="Aylward J."/>
            <person name="Wilson A.M."/>
            <person name="Visagie C.M."/>
            <person name="Spraker J."/>
            <person name="Barnes I."/>
            <person name="Buitendag C."/>
            <person name="Ceriani C."/>
            <person name="Del Mar Angel L."/>
            <person name="du Plessis D."/>
            <person name="Fuchs T."/>
            <person name="Gasser K."/>
            <person name="Kramer D."/>
            <person name="Li W."/>
            <person name="Munsamy K."/>
            <person name="Piso A."/>
            <person name="Price J.L."/>
            <person name="Sonnekus B."/>
            <person name="Thomas C."/>
            <person name="van der Nest A."/>
            <person name="van Dijk A."/>
            <person name="van Heerden A."/>
            <person name="van Vuuren N."/>
            <person name="Yilmaz N."/>
            <person name="Duong T.A."/>
            <person name="van der Merwe N.A."/>
            <person name="Wingfield M.J."/>
            <person name="Wingfield B.D."/>
        </authorList>
    </citation>
    <scope>NUCLEOTIDE SEQUENCE [LARGE SCALE GENOMIC DNA]</scope>
    <source>
        <strain evidence="2 3">CMW 18300</strain>
    </source>
</reference>
<feature type="compositionally biased region" description="Polar residues" evidence="1">
    <location>
        <begin position="1"/>
        <end position="10"/>
    </location>
</feature>
<evidence type="ECO:0000313" key="2">
    <source>
        <dbReference type="EMBL" id="KAL1869652.1"/>
    </source>
</evidence>
<feature type="region of interest" description="Disordered" evidence="1">
    <location>
        <begin position="1"/>
        <end position="21"/>
    </location>
</feature>
<dbReference type="EMBL" id="JAWRVE010000040">
    <property type="protein sequence ID" value="KAL1869652.1"/>
    <property type="molecule type" value="Genomic_DNA"/>
</dbReference>
<feature type="compositionally biased region" description="Basic and acidic residues" evidence="1">
    <location>
        <begin position="154"/>
        <end position="163"/>
    </location>
</feature>
<organism evidence="2 3">
    <name type="scientific">Diaporthe australafricana</name>
    <dbReference type="NCBI Taxonomy" id="127596"/>
    <lineage>
        <taxon>Eukaryota</taxon>
        <taxon>Fungi</taxon>
        <taxon>Dikarya</taxon>
        <taxon>Ascomycota</taxon>
        <taxon>Pezizomycotina</taxon>
        <taxon>Sordariomycetes</taxon>
        <taxon>Sordariomycetidae</taxon>
        <taxon>Diaporthales</taxon>
        <taxon>Diaporthaceae</taxon>
        <taxon>Diaporthe</taxon>
    </lineage>
</organism>